<comment type="caution">
    <text evidence="9">The sequence shown here is derived from an EMBL/GenBank/DDBJ whole genome shotgun (WGS) entry which is preliminary data.</text>
</comment>
<dbReference type="Pfam" id="PF00528">
    <property type="entry name" value="BPD_transp_1"/>
    <property type="match status" value="1"/>
</dbReference>
<evidence type="ECO:0000256" key="5">
    <source>
        <dbReference type="ARBA" id="ARBA00022989"/>
    </source>
</evidence>
<keyword evidence="10" id="KW-1185">Reference proteome</keyword>
<accession>A0A7X0SUT4</accession>
<dbReference type="GO" id="GO:0055085">
    <property type="term" value="P:transmembrane transport"/>
    <property type="evidence" value="ECO:0007669"/>
    <property type="project" value="InterPro"/>
</dbReference>
<evidence type="ECO:0000256" key="1">
    <source>
        <dbReference type="ARBA" id="ARBA00004651"/>
    </source>
</evidence>
<dbReference type="GO" id="GO:0005886">
    <property type="term" value="C:plasma membrane"/>
    <property type="evidence" value="ECO:0007669"/>
    <property type="project" value="UniProtKB-SubCell"/>
</dbReference>
<protein>
    <submittedName>
        <fullName evidence="9">ABC transporter permease</fullName>
    </submittedName>
</protein>
<keyword evidence="5 7" id="KW-1133">Transmembrane helix</keyword>
<keyword evidence="6 7" id="KW-0472">Membrane</keyword>
<keyword evidence="4 7" id="KW-0812">Transmembrane</keyword>
<dbReference type="Gene3D" id="1.10.3720.10">
    <property type="entry name" value="MetI-like"/>
    <property type="match status" value="1"/>
</dbReference>
<dbReference type="SUPFAM" id="SSF161098">
    <property type="entry name" value="MetI-like"/>
    <property type="match status" value="1"/>
</dbReference>
<feature type="transmembrane region" description="Helical" evidence="7">
    <location>
        <begin position="177"/>
        <end position="199"/>
    </location>
</feature>
<dbReference type="Proteomes" id="UP000564644">
    <property type="component" value="Unassembled WGS sequence"/>
</dbReference>
<organism evidence="9 10">
    <name type="scientific">Cohnella zeiphila</name>
    <dbReference type="NCBI Taxonomy" id="2761120"/>
    <lineage>
        <taxon>Bacteria</taxon>
        <taxon>Bacillati</taxon>
        <taxon>Bacillota</taxon>
        <taxon>Bacilli</taxon>
        <taxon>Bacillales</taxon>
        <taxon>Paenibacillaceae</taxon>
        <taxon>Cohnella</taxon>
    </lineage>
</organism>
<keyword evidence="3" id="KW-1003">Cell membrane</keyword>
<dbReference type="EMBL" id="JACJVO010000032">
    <property type="protein sequence ID" value="MBB6734253.1"/>
    <property type="molecule type" value="Genomic_DNA"/>
</dbReference>
<evidence type="ECO:0000259" key="8">
    <source>
        <dbReference type="PROSITE" id="PS50928"/>
    </source>
</evidence>
<dbReference type="PANTHER" id="PTHR30151">
    <property type="entry name" value="ALKANE SULFONATE ABC TRANSPORTER-RELATED, MEMBRANE SUBUNIT"/>
    <property type="match status" value="1"/>
</dbReference>
<dbReference type="AlphaFoldDB" id="A0A7X0SUT4"/>
<comment type="subcellular location">
    <subcellularLocation>
        <location evidence="1 7">Cell membrane</location>
        <topology evidence="1 7">Multi-pass membrane protein</topology>
    </subcellularLocation>
</comment>
<proteinExistence type="inferred from homology"/>
<gene>
    <name evidence="9" type="ORF">H7C18_25350</name>
</gene>
<evidence type="ECO:0000256" key="3">
    <source>
        <dbReference type="ARBA" id="ARBA00022475"/>
    </source>
</evidence>
<evidence type="ECO:0000256" key="7">
    <source>
        <dbReference type="RuleBase" id="RU363032"/>
    </source>
</evidence>
<sequence>MRRRRAASAVPVVLFVLLLAVVWQLGTTLFRVPHYIVPKLSDVLVSLWEDRGVLGRHFAVTLEESLLGLAISAVFGTLTAACIEGSKLARRTLYPLLVASQTVPIVALSPIMVMWFGYELWSKVAVVVLFTFFPLAVNTADGFRSADAEIGEWMRSMGASRRALWTKWKLPSALPGFFTGLKLAAAISVGGATLGEWLGGEAGLGMYAKRASNLLRGEAVFAGVLLLSAMGIGLFLAASLLERFALAGRREVRREGAVW</sequence>
<dbReference type="PANTHER" id="PTHR30151:SF20">
    <property type="entry name" value="ABC TRANSPORTER PERMEASE PROTEIN HI_0355-RELATED"/>
    <property type="match status" value="1"/>
</dbReference>
<evidence type="ECO:0000313" key="10">
    <source>
        <dbReference type="Proteomes" id="UP000564644"/>
    </source>
</evidence>
<evidence type="ECO:0000256" key="6">
    <source>
        <dbReference type="ARBA" id="ARBA00023136"/>
    </source>
</evidence>
<feature type="transmembrane region" description="Helical" evidence="7">
    <location>
        <begin position="95"/>
        <end position="118"/>
    </location>
</feature>
<dbReference type="RefSeq" id="WP_185131892.1">
    <property type="nucleotide sequence ID" value="NZ_JACJVO010000032.1"/>
</dbReference>
<evidence type="ECO:0000256" key="4">
    <source>
        <dbReference type="ARBA" id="ARBA00022692"/>
    </source>
</evidence>
<evidence type="ECO:0000313" key="9">
    <source>
        <dbReference type="EMBL" id="MBB6734253.1"/>
    </source>
</evidence>
<comment type="similarity">
    <text evidence="7">Belongs to the binding-protein-dependent transport system permease family.</text>
</comment>
<evidence type="ECO:0000256" key="2">
    <source>
        <dbReference type="ARBA" id="ARBA00022448"/>
    </source>
</evidence>
<feature type="transmembrane region" description="Helical" evidence="7">
    <location>
        <begin position="124"/>
        <end position="143"/>
    </location>
</feature>
<name>A0A7X0SUT4_9BACL</name>
<keyword evidence="2 7" id="KW-0813">Transport</keyword>
<feature type="transmembrane region" description="Helical" evidence="7">
    <location>
        <begin position="219"/>
        <end position="241"/>
    </location>
</feature>
<dbReference type="InterPro" id="IPR000515">
    <property type="entry name" value="MetI-like"/>
</dbReference>
<dbReference type="CDD" id="cd06261">
    <property type="entry name" value="TM_PBP2"/>
    <property type="match status" value="1"/>
</dbReference>
<dbReference type="InterPro" id="IPR035906">
    <property type="entry name" value="MetI-like_sf"/>
</dbReference>
<feature type="domain" description="ABC transmembrane type-1" evidence="8">
    <location>
        <begin position="58"/>
        <end position="238"/>
    </location>
</feature>
<dbReference type="PROSITE" id="PS50928">
    <property type="entry name" value="ABC_TM1"/>
    <property type="match status" value="1"/>
</dbReference>
<feature type="transmembrane region" description="Helical" evidence="7">
    <location>
        <begin position="65"/>
        <end position="83"/>
    </location>
</feature>
<reference evidence="9 10" key="1">
    <citation type="submission" date="2020-08" db="EMBL/GenBank/DDBJ databases">
        <title>Cohnella phylogeny.</title>
        <authorList>
            <person name="Dunlap C."/>
        </authorList>
    </citation>
    <scope>NUCLEOTIDE SEQUENCE [LARGE SCALE GENOMIC DNA]</scope>
    <source>
        <strain evidence="9 10">CBP 2801</strain>
    </source>
</reference>